<dbReference type="AlphaFoldDB" id="A0ABD2Z9U0"/>
<evidence type="ECO:0000313" key="2">
    <source>
        <dbReference type="EMBL" id="KAL3516241.1"/>
    </source>
</evidence>
<name>A0ABD2Z9U0_9GENT</name>
<dbReference type="Proteomes" id="UP001630127">
    <property type="component" value="Unassembled WGS sequence"/>
</dbReference>
<sequence>MNMFTKIAPLETTIGACTNLEGLQMKTLKSKVNGEKSRNSNFQWKKVWNSNEDKSANQKELVEKDPGNWLEQSNLILIGILETSKVKIQDTPESSKDTDQEVIQISVEANSKDHNQR</sequence>
<keyword evidence="3" id="KW-1185">Reference proteome</keyword>
<proteinExistence type="predicted"/>
<accession>A0ABD2Z9U0</accession>
<protein>
    <submittedName>
        <fullName evidence="2">Uncharacterized protein</fullName>
    </submittedName>
</protein>
<reference evidence="2 3" key="1">
    <citation type="submission" date="2024-11" db="EMBL/GenBank/DDBJ databases">
        <title>A near-complete genome assembly of Cinchona calisaya.</title>
        <authorList>
            <person name="Lian D.C."/>
            <person name="Zhao X.W."/>
            <person name="Wei L."/>
        </authorList>
    </citation>
    <scope>NUCLEOTIDE SEQUENCE [LARGE SCALE GENOMIC DNA]</scope>
    <source>
        <tissue evidence="2">Nenye</tissue>
    </source>
</reference>
<feature type="compositionally biased region" description="Basic and acidic residues" evidence="1">
    <location>
        <begin position="88"/>
        <end position="99"/>
    </location>
</feature>
<comment type="caution">
    <text evidence="2">The sequence shown here is derived from an EMBL/GenBank/DDBJ whole genome shotgun (WGS) entry which is preliminary data.</text>
</comment>
<dbReference type="EMBL" id="JBJUIK010000010">
    <property type="protein sequence ID" value="KAL3516241.1"/>
    <property type="molecule type" value="Genomic_DNA"/>
</dbReference>
<evidence type="ECO:0000313" key="3">
    <source>
        <dbReference type="Proteomes" id="UP001630127"/>
    </source>
</evidence>
<gene>
    <name evidence="2" type="ORF">ACH5RR_023143</name>
</gene>
<evidence type="ECO:0000256" key="1">
    <source>
        <dbReference type="SAM" id="MobiDB-lite"/>
    </source>
</evidence>
<feature type="region of interest" description="Disordered" evidence="1">
    <location>
        <begin position="88"/>
        <end position="117"/>
    </location>
</feature>
<organism evidence="2 3">
    <name type="scientific">Cinchona calisaya</name>
    <dbReference type="NCBI Taxonomy" id="153742"/>
    <lineage>
        <taxon>Eukaryota</taxon>
        <taxon>Viridiplantae</taxon>
        <taxon>Streptophyta</taxon>
        <taxon>Embryophyta</taxon>
        <taxon>Tracheophyta</taxon>
        <taxon>Spermatophyta</taxon>
        <taxon>Magnoliopsida</taxon>
        <taxon>eudicotyledons</taxon>
        <taxon>Gunneridae</taxon>
        <taxon>Pentapetalae</taxon>
        <taxon>asterids</taxon>
        <taxon>lamiids</taxon>
        <taxon>Gentianales</taxon>
        <taxon>Rubiaceae</taxon>
        <taxon>Cinchonoideae</taxon>
        <taxon>Cinchoneae</taxon>
        <taxon>Cinchona</taxon>
    </lineage>
</organism>